<comment type="subcellular location">
    <subcellularLocation>
        <location evidence="1">Membrane</location>
        <topology evidence="1">Multi-pass membrane protein</topology>
    </subcellularLocation>
</comment>
<dbReference type="InterPro" id="IPR018499">
    <property type="entry name" value="Tetraspanin/Peripherin"/>
</dbReference>
<dbReference type="GO" id="GO:0009734">
    <property type="term" value="P:auxin-activated signaling pathway"/>
    <property type="evidence" value="ECO:0007669"/>
    <property type="project" value="InterPro"/>
</dbReference>
<dbReference type="Proteomes" id="UP001163823">
    <property type="component" value="Chromosome 9"/>
</dbReference>
<dbReference type="AlphaFoldDB" id="A0AAD7PI81"/>
<proteinExistence type="inferred from homology"/>
<dbReference type="GO" id="GO:0016020">
    <property type="term" value="C:membrane"/>
    <property type="evidence" value="ECO:0007669"/>
    <property type="project" value="UniProtKB-SubCell"/>
</dbReference>
<dbReference type="Pfam" id="PF00335">
    <property type="entry name" value="Tetraspanin"/>
    <property type="match status" value="1"/>
</dbReference>
<keyword evidence="8" id="KW-1185">Reference proteome</keyword>
<dbReference type="EMBL" id="JARAOO010000009">
    <property type="protein sequence ID" value="KAJ7956548.1"/>
    <property type="molecule type" value="Genomic_DNA"/>
</dbReference>
<organism evidence="7 8">
    <name type="scientific">Quillaja saponaria</name>
    <name type="common">Soap bark tree</name>
    <dbReference type="NCBI Taxonomy" id="32244"/>
    <lineage>
        <taxon>Eukaryota</taxon>
        <taxon>Viridiplantae</taxon>
        <taxon>Streptophyta</taxon>
        <taxon>Embryophyta</taxon>
        <taxon>Tracheophyta</taxon>
        <taxon>Spermatophyta</taxon>
        <taxon>Magnoliopsida</taxon>
        <taxon>eudicotyledons</taxon>
        <taxon>Gunneridae</taxon>
        <taxon>Pentapetalae</taxon>
        <taxon>rosids</taxon>
        <taxon>fabids</taxon>
        <taxon>Fabales</taxon>
        <taxon>Quillajaceae</taxon>
        <taxon>Quillaja</taxon>
    </lineage>
</organism>
<protein>
    <submittedName>
        <fullName evidence="7">Tetraspanin family protein</fullName>
    </submittedName>
</protein>
<keyword evidence="3 6" id="KW-0812">Transmembrane</keyword>
<dbReference type="PANTHER" id="PTHR32191">
    <property type="entry name" value="TETRASPANIN-8-RELATED"/>
    <property type="match status" value="1"/>
</dbReference>
<evidence type="ECO:0000256" key="5">
    <source>
        <dbReference type="ARBA" id="ARBA00023136"/>
    </source>
</evidence>
<evidence type="ECO:0000256" key="6">
    <source>
        <dbReference type="SAM" id="Phobius"/>
    </source>
</evidence>
<feature type="transmembrane region" description="Helical" evidence="6">
    <location>
        <begin position="12"/>
        <end position="32"/>
    </location>
</feature>
<evidence type="ECO:0000256" key="3">
    <source>
        <dbReference type="ARBA" id="ARBA00022692"/>
    </source>
</evidence>
<gene>
    <name evidence="7" type="ORF">O6P43_022972</name>
</gene>
<comment type="caution">
    <text evidence="7">The sequence shown here is derived from an EMBL/GenBank/DDBJ whole genome shotgun (WGS) entry which is preliminary data.</text>
</comment>
<keyword evidence="4 6" id="KW-1133">Transmembrane helix</keyword>
<evidence type="ECO:0000256" key="2">
    <source>
        <dbReference type="ARBA" id="ARBA00006840"/>
    </source>
</evidence>
<evidence type="ECO:0000256" key="1">
    <source>
        <dbReference type="ARBA" id="ARBA00004141"/>
    </source>
</evidence>
<feature type="transmembrane region" description="Helical" evidence="6">
    <location>
        <begin position="73"/>
        <end position="98"/>
    </location>
</feature>
<feature type="transmembrane region" description="Helical" evidence="6">
    <location>
        <begin position="234"/>
        <end position="252"/>
    </location>
</feature>
<evidence type="ECO:0000313" key="7">
    <source>
        <dbReference type="EMBL" id="KAJ7956548.1"/>
    </source>
</evidence>
<dbReference type="KEGG" id="qsa:O6P43_022972"/>
<dbReference type="InterPro" id="IPR044991">
    <property type="entry name" value="TET_plant"/>
</dbReference>
<keyword evidence="5 6" id="KW-0472">Membrane</keyword>
<sequence>MVRISNTVVGILNILSLLVGLTAIGYSVYIQFNGGNATDCQRVIKLPLLIGGGLLFLVSLLGIFGSFCGNNAALYVYLFLMFVLIIGLIAFTVFVLLVTNKEAGRSVSGKGYKEHKTMDFSNWLQKYVLNDKKWNEIKSCLADAHLCRVIDKGQHDASAIIKDLSTTQSGCCKPPLSCGFTFKNATYWEIPKTGPAVDDTDCTAWSNDQNKLCLDCNSCKGAVLDNIRQEWRSLAIFNSCVLVFVTLVYMIGCCATKNNKSKHKYMRHRGYP</sequence>
<comment type="similarity">
    <text evidence="2">Belongs to the tetraspanin (TM4SF) family.</text>
</comment>
<reference evidence="7" key="1">
    <citation type="journal article" date="2023" name="Science">
        <title>Elucidation of the pathway for biosynthesis of saponin adjuvants from the soapbark tree.</title>
        <authorList>
            <person name="Reed J."/>
            <person name="Orme A."/>
            <person name="El-Demerdash A."/>
            <person name="Owen C."/>
            <person name="Martin L.B.B."/>
            <person name="Misra R.C."/>
            <person name="Kikuchi S."/>
            <person name="Rejzek M."/>
            <person name="Martin A.C."/>
            <person name="Harkess A."/>
            <person name="Leebens-Mack J."/>
            <person name="Louveau T."/>
            <person name="Stephenson M.J."/>
            <person name="Osbourn A."/>
        </authorList>
    </citation>
    <scope>NUCLEOTIDE SEQUENCE</scope>
    <source>
        <strain evidence="7">S10</strain>
    </source>
</reference>
<feature type="transmembrane region" description="Helical" evidence="6">
    <location>
        <begin position="44"/>
        <end position="67"/>
    </location>
</feature>
<evidence type="ECO:0000313" key="8">
    <source>
        <dbReference type="Proteomes" id="UP001163823"/>
    </source>
</evidence>
<evidence type="ECO:0000256" key="4">
    <source>
        <dbReference type="ARBA" id="ARBA00022989"/>
    </source>
</evidence>
<accession>A0AAD7PI81</accession>
<name>A0AAD7PI81_QUISA</name>